<dbReference type="AlphaFoldDB" id="A0A0F9E0T3"/>
<comment type="caution">
    <text evidence="1">The sequence shown here is derived from an EMBL/GenBank/DDBJ whole genome shotgun (WGS) entry which is preliminary data.</text>
</comment>
<feature type="non-terminal residue" evidence="1">
    <location>
        <position position="54"/>
    </location>
</feature>
<accession>A0A0F9E0T3</accession>
<reference evidence="1" key="1">
    <citation type="journal article" date="2015" name="Nature">
        <title>Complex archaea that bridge the gap between prokaryotes and eukaryotes.</title>
        <authorList>
            <person name="Spang A."/>
            <person name="Saw J.H."/>
            <person name="Jorgensen S.L."/>
            <person name="Zaremba-Niedzwiedzka K."/>
            <person name="Martijn J."/>
            <person name="Lind A.E."/>
            <person name="van Eijk R."/>
            <person name="Schleper C."/>
            <person name="Guy L."/>
            <person name="Ettema T.J."/>
        </authorList>
    </citation>
    <scope>NUCLEOTIDE SEQUENCE</scope>
</reference>
<name>A0A0F9E0T3_9ZZZZ</name>
<proteinExistence type="predicted"/>
<gene>
    <name evidence="1" type="ORF">LCGC14_2424510</name>
</gene>
<evidence type="ECO:0000313" key="1">
    <source>
        <dbReference type="EMBL" id="KKL23526.1"/>
    </source>
</evidence>
<dbReference type="EMBL" id="LAZR01036941">
    <property type="protein sequence ID" value="KKL23526.1"/>
    <property type="molecule type" value="Genomic_DNA"/>
</dbReference>
<organism evidence="1">
    <name type="scientific">marine sediment metagenome</name>
    <dbReference type="NCBI Taxonomy" id="412755"/>
    <lineage>
        <taxon>unclassified sequences</taxon>
        <taxon>metagenomes</taxon>
        <taxon>ecological metagenomes</taxon>
    </lineage>
</organism>
<sequence length="54" mass="6599">MTHNELDHRIRTSVWLTLCRKVRYPLDVIYKGEVDHKVWYQTGDKVEMPVWNQI</sequence>
<protein>
    <submittedName>
        <fullName evidence="1">Uncharacterized protein</fullName>
    </submittedName>
</protein>